<evidence type="ECO:0000256" key="3">
    <source>
        <dbReference type="ARBA" id="ARBA00012119"/>
    </source>
</evidence>
<dbReference type="GO" id="GO:0044209">
    <property type="term" value="P:AMP salvage"/>
    <property type="evidence" value="ECO:0007669"/>
    <property type="project" value="UniProtKB-UniRule"/>
</dbReference>
<keyword evidence="10" id="KW-0460">Magnesium</keyword>
<evidence type="ECO:0000313" key="13">
    <source>
        <dbReference type="Proteomes" id="UP000001070"/>
    </source>
</evidence>
<dbReference type="EC" id="2.7.1.20" evidence="3 10"/>
<dbReference type="AlphaFoldDB" id="B4J410"/>
<dbReference type="EMBL" id="CH916367">
    <property type="protein sequence ID" value="EDW01593.1"/>
    <property type="molecule type" value="Genomic_DNA"/>
</dbReference>
<dbReference type="PANTHER" id="PTHR45769">
    <property type="entry name" value="ADENOSINE KINASE"/>
    <property type="match status" value="1"/>
</dbReference>
<comment type="similarity">
    <text evidence="2 10">Belongs to the carbohydrate kinase PfkB family.</text>
</comment>
<keyword evidence="4 10" id="KW-0808">Transferase</keyword>
<comment type="subunit">
    <text evidence="10">Monomer.</text>
</comment>
<comment type="pathway">
    <text evidence="1 10">Purine metabolism; AMP biosynthesis via salvage pathway; AMP from adenosine: step 1/1.</text>
</comment>
<organism evidence="13">
    <name type="scientific">Drosophila grimshawi</name>
    <name type="common">Hawaiian fruit fly</name>
    <name type="synonym">Idiomyia grimshawi</name>
    <dbReference type="NCBI Taxonomy" id="7222"/>
    <lineage>
        <taxon>Eukaryota</taxon>
        <taxon>Metazoa</taxon>
        <taxon>Ecdysozoa</taxon>
        <taxon>Arthropoda</taxon>
        <taxon>Hexapoda</taxon>
        <taxon>Insecta</taxon>
        <taxon>Pterygota</taxon>
        <taxon>Neoptera</taxon>
        <taxon>Endopterygota</taxon>
        <taxon>Diptera</taxon>
        <taxon>Brachycera</taxon>
        <taxon>Muscomorpha</taxon>
        <taxon>Ephydroidea</taxon>
        <taxon>Drosophilidae</taxon>
        <taxon>Drosophila</taxon>
        <taxon>Hawaiian Drosophila</taxon>
    </lineage>
</organism>
<dbReference type="CDD" id="cd01168">
    <property type="entry name" value="adenosine_kinase"/>
    <property type="match status" value="1"/>
</dbReference>
<dbReference type="PhylomeDB" id="B4J410"/>
<accession>B4J410</accession>
<feature type="active site" description="Proton acceptor" evidence="9">
    <location>
        <position position="325"/>
    </location>
</feature>
<comment type="cofactor">
    <cofactor evidence="10">
        <name>Mg(2+)</name>
        <dbReference type="ChEBI" id="CHEBI:18420"/>
    </cofactor>
    <text evidence="10">Binds 3 Mg(2+) ions per subunit.</text>
</comment>
<evidence type="ECO:0000256" key="2">
    <source>
        <dbReference type="ARBA" id="ARBA00010688"/>
    </source>
</evidence>
<dbReference type="STRING" id="7222.B4J410"/>
<sequence>MDYLYNAYAKLFGVDTSPDGTQGDFQTPRKIVCFGNVLLDRVVPLQDLELLKRNDVTLGSKGEMDMEKLNNITTEAASGSTCQHNLGGSALNTVRILKQLDTPAQFFGAIGADKAGEHVRSIIEEQGVEARLQKIEDVQTGQCLCLMHNDNPTLYACIGASAHFSAKELRHAALHSTQSFLRPIERKQILYVEGFFVPQREEVCDYIMQELVRERRHLALNLSAPYIVSQNFEKMMELAQRALLIFGNRQEFEELARMAGSENVEQMARKLLESGNKIILITNGASGVQLATNYVDELSPPGHLRFEDYRAQSADYLVDATGAGDAFVAGFLHDWLKKRSLSECVRNGCNVAAKVVTQVGCNLP</sequence>
<proteinExistence type="inferred from homology"/>
<dbReference type="InParanoid" id="B4J410"/>
<dbReference type="GO" id="GO:0006144">
    <property type="term" value="P:purine nucleobase metabolic process"/>
    <property type="evidence" value="ECO:0007669"/>
    <property type="project" value="TreeGrafter"/>
</dbReference>
<keyword evidence="7 10" id="KW-0418">Kinase</keyword>
<keyword evidence="13" id="KW-1185">Reference proteome</keyword>
<dbReference type="UniPathway" id="UPA00588">
    <property type="reaction ID" value="UER00659"/>
</dbReference>
<evidence type="ECO:0000256" key="10">
    <source>
        <dbReference type="RuleBase" id="RU368116"/>
    </source>
</evidence>
<reference evidence="12 13" key="1">
    <citation type="journal article" date="2007" name="Nature">
        <title>Evolution of genes and genomes on the Drosophila phylogeny.</title>
        <authorList>
            <consortium name="Drosophila 12 Genomes Consortium"/>
            <person name="Clark A.G."/>
            <person name="Eisen M.B."/>
            <person name="Smith D.R."/>
            <person name="Bergman C.M."/>
            <person name="Oliver B."/>
            <person name="Markow T.A."/>
            <person name="Kaufman T.C."/>
            <person name="Kellis M."/>
            <person name="Gelbart W."/>
            <person name="Iyer V.N."/>
            <person name="Pollard D.A."/>
            <person name="Sackton T.B."/>
            <person name="Larracuente A.M."/>
            <person name="Singh N.D."/>
            <person name="Abad J.P."/>
            <person name="Abt D.N."/>
            <person name="Adryan B."/>
            <person name="Aguade M."/>
            <person name="Akashi H."/>
            <person name="Anderson W.W."/>
            <person name="Aquadro C.F."/>
            <person name="Ardell D.H."/>
            <person name="Arguello R."/>
            <person name="Artieri C.G."/>
            <person name="Barbash D.A."/>
            <person name="Barker D."/>
            <person name="Barsanti P."/>
            <person name="Batterham P."/>
            <person name="Batzoglou S."/>
            <person name="Begun D."/>
            <person name="Bhutkar A."/>
            <person name="Blanco E."/>
            <person name="Bosak S.A."/>
            <person name="Bradley R.K."/>
            <person name="Brand A.D."/>
            <person name="Brent M.R."/>
            <person name="Brooks A.N."/>
            <person name="Brown R.H."/>
            <person name="Butlin R.K."/>
            <person name="Caggese C."/>
            <person name="Calvi B.R."/>
            <person name="Bernardo de Carvalho A."/>
            <person name="Caspi A."/>
            <person name="Castrezana S."/>
            <person name="Celniker S.E."/>
            <person name="Chang J.L."/>
            <person name="Chapple C."/>
            <person name="Chatterji S."/>
            <person name="Chinwalla A."/>
            <person name="Civetta A."/>
            <person name="Clifton S.W."/>
            <person name="Comeron J.M."/>
            <person name="Costello J.C."/>
            <person name="Coyne J.A."/>
            <person name="Daub J."/>
            <person name="David R.G."/>
            <person name="Delcher A.L."/>
            <person name="Delehaunty K."/>
            <person name="Do C.B."/>
            <person name="Ebling H."/>
            <person name="Edwards K."/>
            <person name="Eickbush T."/>
            <person name="Evans J.D."/>
            <person name="Filipski A."/>
            <person name="Findeiss S."/>
            <person name="Freyhult E."/>
            <person name="Fulton L."/>
            <person name="Fulton R."/>
            <person name="Garcia A.C."/>
            <person name="Gardiner A."/>
            <person name="Garfield D.A."/>
            <person name="Garvin B.E."/>
            <person name="Gibson G."/>
            <person name="Gilbert D."/>
            <person name="Gnerre S."/>
            <person name="Godfrey J."/>
            <person name="Good R."/>
            <person name="Gotea V."/>
            <person name="Gravely B."/>
            <person name="Greenberg A.J."/>
            <person name="Griffiths-Jones S."/>
            <person name="Gross S."/>
            <person name="Guigo R."/>
            <person name="Gustafson E.A."/>
            <person name="Haerty W."/>
            <person name="Hahn M.W."/>
            <person name="Halligan D.L."/>
            <person name="Halpern A.L."/>
            <person name="Halter G.M."/>
            <person name="Han M.V."/>
            <person name="Heger A."/>
            <person name="Hillier L."/>
            <person name="Hinrichs A.S."/>
            <person name="Holmes I."/>
            <person name="Hoskins R.A."/>
            <person name="Hubisz M.J."/>
            <person name="Hultmark D."/>
            <person name="Huntley M.A."/>
            <person name="Jaffe D.B."/>
            <person name="Jagadeeshan S."/>
            <person name="Jeck W.R."/>
            <person name="Johnson J."/>
            <person name="Jones C.D."/>
            <person name="Jordan W.C."/>
            <person name="Karpen G.H."/>
            <person name="Kataoka E."/>
            <person name="Keightley P.D."/>
            <person name="Kheradpour P."/>
            <person name="Kirkness E.F."/>
            <person name="Koerich L.B."/>
            <person name="Kristiansen K."/>
            <person name="Kudrna D."/>
            <person name="Kulathinal R.J."/>
            <person name="Kumar S."/>
            <person name="Kwok R."/>
            <person name="Lander E."/>
            <person name="Langley C.H."/>
            <person name="Lapoint R."/>
            <person name="Lazzaro B.P."/>
            <person name="Lee S.J."/>
            <person name="Levesque L."/>
            <person name="Li R."/>
            <person name="Lin C.F."/>
            <person name="Lin M.F."/>
            <person name="Lindblad-Toh K."/>
            <person name="Llopart A."/>
            <person name="Long M."/>
            <person name="Low L."/>
            <person name="Lozovsky E."/>
            <person name="Lu J."/>
            <person name="Luo M."/>
            <person name="Machado C.A."/>
            <person name="Makalowski W."/>
            <person name="Marzo M."/>
            <person name="Matsuda M."/>
            <person name="Matzkin L."/>
            <person name="McAllister B."/>
            <person name="McBride C.S."/>
            <person name="McKernan B."/>
            <person name="McKernan K."/>
            <person name="Mendez-Lago M."/>
            <person name="Minx P."/>
            <person name="Mollenhauer M.U."/>
            <person name="Montooth K."/>
            <person name="Mount S.M."/>
            <person name="Mu X."/>
            <person name="Myers E."/>
            <person name="Negre B."/>
            <person name="Newfeld S."/>
            <person name="Nielsen R."/>
            <person name="Noor M.A."/>
            <person name="O'Grady P."/>
            <person name="Pachter L."/>
            <person name="Papaceit M."/>
            <person name="Parisi M.J."/>
            <person name="Parisi M."/>
            <person name="Parts L."/>
            <person name="Pedersen J.S."/>
            <person name="Pesole G."/>
            <person name="Phillippy A.M."/>
            <person name="Ponting C.P."/>
            <person name="Pop M."/>
            <person name="Porcelli D."/>
            <person name="Powell J.R."/>
            <person name="Prohaska S."/>
            <person name="Pruitt K."/>
            <person name="Puig M."/>
            <person name="Quesneville H."/>
            <person name="Ram K.R."/>
            <person name="Rand D."/>
            <person name="Rasmussen M.D."/>
            <person name="Reed L.K."/>
            <person name="Reenan R."/>
            <person name="Reily A."/>
            <person name="Remington K.A."/>
            <person name="Rieger T.T."/>
            <person name="Ritchie M.G."/>
            <person name="Robin C."/>
            <person name="Rogers Y.H."/>
            <person name="Rohde C."/>
            <person name="Rozas J."/>
            <person name="Rubenfield M.J."/>
            <person name="Ruiz A."/>
            <person name="Russo S."/>
            <person name="Salzberg S.L."/>
            <person name="Sanchez-Gracia A."/>
            <person name="Saranga D.J."/>
            <person name="Sato H."/>
            <person name="Schaeffer S.W."/>
            <person name="Schatz M.C."/>
            <person name="Schlenke T."/>
            <person name="Schwartz R."/>
            <person name="Segarra C."/>
            <person name="Singh R.S."/>
            <person name="Sirot L."/>
            <person name="Sirota M."/>
            <person name="Sisneros N.B."/>
            <person name="Smith C.D."/>
            <person name="Smith T.F."/>
            <person name="Spieth J."/>
            <person name="Stage D.E."/>
            <person name="Stark A."/>
            <person name="Stephan W."/>
            <person name="Strausberg R.L."/>
            <person name="Strempel S."/>
            <person name="Sturgill D."/>
            <person name="Sutton G."/>
            <person name="Sutton G.G."/>
            <person name="Tao W."/>
            <person name="Teichmann S."/>
            <person name="Tobari Y.N."/>
            <person name="Tomimura Y."/>
            <person name="Tsolas J.M."/>
            <person name="Valente V.L."/>
            <person name="Venter E."/>
            <person name="Venter J.C."/>
            <person name="Vicario S."/>
            <person name="Vieira F.G."/>
            <person name="Vilella A.J."/>
            <person name="Villasante A."/>
            <person name="Walenz B."/>
            <person name="Wang J."/>
            <person name="Wasserman M."/>
            <person name="Watts T."/>
            <person name="Wilson D."/>
            <person name="Wilson R.K."/>
            <person name="Wing R.A."/>
            <person name="Wolfner M.F."/>
            <person name="Wong A."/>
            <person name="Wong G.K."/>
            <person name="Wu C.I."/>
            <person name="Wu G."/>
            <person name="Yamamoto D."/>
            <person name="Yang H.P."/>
            <person name="Yang S.P."/>
            <person name="Yorke J.A."/>
            <person name="Yoshida K."/>
            <person name="Zdobnov E."/>
            <person name="Zhang P."/>
            <person name="Zhang Y."/>
            <person name="Zimin A.V."/>
            <person name="Baldwin J."/>
            <person name="Abdouelleil A."/>
            <person name="Abdulkadir J."/>
            <person name="Abebe A."/>
            <person name="Abera B."/>
            <person name="Abreu J."/>
            <person name="Acer S.C."/>
            <person name="Aftuck L."/>
            <person name="Alexander A."/>
            <person name="An P."/>
            <person name="Anderson E."/>
            <person name="Anderson S."/>
            <person name="Arachi H."/>
            <person name="Azer M."/>
            <person name="Bachantsang P."/>
            <person name="Barry A."/>
            <person name="Bayul T."/>
            <person name="Berlin A."/>
            <person name="Bessette D."/>
            <person name="Bloom T."/>
            <person name="Blye J."/>
            <person name="Boguslavskiy L."/>
            <person name="Bonnet C."/>
            <person name="Boukhgalter B."/>
            <person name="Bourzgui I."/>
            <person name="Brown A."/>
            <person name="Cahill P."/>
            <person name="Channer S."/>
            <person name="Cheshatsang Y."/>
            <person name="Chuda L."/>
            <person name="Citroen M."/>
            <person name="Collymore A."/>
            <person name="Cooke P."/>
            <person name="Costello M."/>
            <person name="D'Aco K."/>
            <person name="Daza R."/>
            <person name="De Haan G."/>
            <person name="DeGray S."/>
            <person name="DeMaso C."/>
            <person name="Dhargay N."/>
            <person name="Dooley K."/>
            <person name="Dooley E."/>
            <person name="Doricent M."/>
            <person name="Dorje P."/>
            <person name="Dorjee K."/>
            <person name="Dupes A."/>
            <person name="Elong R."/>
            <person name="Falk J."/>
            <person name="Farina A."/>
            <person name="Faro S."/>
            <person name="Ferguson D."/>
            <person name="Fisher S."/>
            <person name="Foley C.D."/>
            <person name="Franke A."/>
            <person name="Friedrich D."/>
            <person name="Gadbois L."/>
            <person name="Gearin G."/>
            <person name="Gearin C.R."/>
            <person name="Giannoukos G."/>
            <person name="Goode T."/>
            <person name="Graham J."/>
            <person name="Grandbois E."/>
            <person name="Grewal S."/>
            <person name="Gyaltsen K."/>
            <person name="Hafez N."/>
            <person name="Hagos B."/>
            <person name="Hall J."/>
            <person name="Henson C."/>
            <person name="Hollinger A."/>
            <person name="Honan T."/>
            <person name="Huard M.D."/>
            <person name="Hughes L."/>
            <person name="Hurhula B."/>
            <person name="Husby M.E."/>
            <person name="Kamat A."/>
            <person name="Kanga B."/>
            <person name="Kashin S."/>
            <person name="Khazanovich D."/>
            <person name="Kisner P."/>
            <person name="Lance K."/>
            <person name="Lara M."/>
            <person name="Lee W."/>
            <person name="Lennon N."/>
            <person name="Letendre F."/>
            <person name="LeVine R."/>
            <person name="Lipovsky A."/>
            <person name="Liu X."/>
            <person name="Liu J."/>
            <person name="Liu S."/>
            <person name="Lokyitsang T."/>
            <person name="Lokyitsang Y."/>
            <person name="Lubonja R."/>
            <person name="Lui A."/>
            <person name="MacDonald P."/>
            <person name="Magnisalis V."/>
            <person name="Maru K."/>
            <person name="Matthews C."/>
            <person name="McCusker W."/>
            <person name="McDonough S."/>
            <person name="Mehta T."/>
            <person name="Meldrim J."/>
            <person name="Meneus L."/>
            <person name="Mihai O."/>
            <person name="Mihalev A."/>
            <person name="Mihova T."/>
            <person name="Mittelman R."/>
            <person name="Mlenga V."/>
            <person name="Montmayeur A."/>
            <person name="Mulrain L."/>
            <person name="Navidi A."/>
            <person name="Naylor J."/>
            <person name="Negash T."/>
            <person name="Nguyen T."/>
            <person name="Nguyen N."/>
            <person name="Nicol R."/>
            <person name="Norbu C."/>
            <person name="Norbu N."/>
            <person name="Novod N."/>
            <person name="O'Neill B."/>
            <person name="Osman S."/>
            <person name="Markiewicz E."/>
            <person name="Oyono O.L."/>
            <person name="Patti C."/>
            <person name="Phunkhang P."/>
            <person name="Pierre F."/>
            <person name="Priest M."/>
            <person name="Raghuraman S."/>
            <person name="Rege F."/>
            <person name="Reyes R."/>
            <person name="Rise C."/>
            <person name="Rogov P."/>
            <person name="Ross K."/>
            <person name="Ryan E."/>
            <person name="Settipalli S."/>
            <person name="Shea T."/>
            <person name="Sherpa N."/>
            <person name="Shi L."/>
            <person name="Shih D."/>
            <person name="Sparrow T."/>
            <person name="Spaulding J."/>
            <person name="Stalker J."/>
            <person name="Stange-Thomann N."/>
            <person name="Stavropoulos S."/>
            <person name="Stone C."/>
            <person name="Strader C."/>
            <person name="Tesfaye S."/>
            <person name="Thomson T."/>
            <person name="Thoulutsang Y."/>
            <person name="Thoulutsang D."/>
            <person name="Topham K."/>
            <person name="Topping I."/>
            <person name="Tsamla T."/>
            <person name="Vassiliev H."/>
            <person name="Vo A."/>
            <person name="Wangchuk T."/>
            <person name="Wangdi T."/>
            <person name="Weiand M."/>
            <person name="Wilkinson J."/>
            <person name="Wilson A."/>
            <person name="Yadav S."/>
            <person name="Young G."/>
            <person name="Yu Q."/>
            <person name="Zembek L."/>
            <person name="Zhong D."/>
            <person name="Zimmer A."/>
            <person name="Zwirko Z."/>
            <person name="Jaffe D.B."/>
            <person name="Alvarez P."/>
            <person name="Brockman W."/>
            <person name="Butler J."/>
            <person name="Chin C."/>
            <person name="Gnerre S."/>
            <person name="Grabherr M."/>
            <person name="Kleber M."/>
            <person name="Mauceli E."/>
            <person name="MacCallum I."/>
        </authorList>
    </citation>
    <scope>NUCLEOTIDE SEQUENCE [LARGE SCALE GENOMIC DNA]</scope>
    <source>
        <strain evidence="13">Tucson 15287-2541.00</strain>
    </source>
</reference>
<dbReference type="FunCoup" id="B4J410">
    <property type="interactions" value="182"/>
</dbReference>
<evidence type="ECO:0000256" key="4">
    <source>
        <dbReference type="ARBA" id="ARBA00022679"/>
    </source>
</evidence>
<dbReference type="OrthoDB" id="432447at2759"/>
<dbReference type="GO" id="GO:0004001">
    <property type="term" value="F:adenosine kinase activity"/>
    <property type="evidence" value="ECO:0007669"/>
    <property type="project" value="UniProtKB-UniRule"/>
</dbReference>
<keyword evidence="8 10" id="KW-0067">ATP-binding</keyword>
<comment type="function">
    <text evidence="10">ATP dependent phosphorylation of adenosine and other related nucleoside analogs to monophosphate derivatives.</text>
</comment>
<dbReference type="InterPro" id="IPR001805">
    <property type="entry name" value="Adenokinase"/>
</dbReference>
<evidence type="ECO:0000256" key="8">
    <source>
        <dbReference type="ARBA" id="ARBA00022840"/>
    </source>
</evidence>
<gene>
    <name evidence="12" type="primary">Dgri\GH20370</name>
    <name evidence="12" type="ORF">Dgri_GH20370</name>
</gene>
<dbReference type="Proteomes" id="UP000001070">
    <property type="component" value="Unassembled WGS sequence"/>
</dbReference>
<dbReference type="GO" id="GO:0005634">
    <property type="term" value="C:nucleus"/>
    <property type="evidence" value="ECO:0007669"/>
    <property type="project" value="UniProtKB-SubCell"/>
</dbReference>
<keyword evidence="6 10" id="KW-0547">Nucleotide-binding</keyword>
<dbReference type="eggNOG" id="KOG2854">
    <property type="taxonomic scope" value="Eukaryota"/>
</dbReference>
<comment type="subcellular location">
    <subcellularLocation>
        <location evidence="10">Nucleus</location>
    </subcellularLocation>
</comment>
<dbReference type="GO" id="GO:0005524">
    <property type="term" value="F:ATP binding"/>
    <property type="evidence" value="ECO:0007669"/>
    <property type="project" value="UniProtKB-UniRule"/>
</dbReference>
<dbReference type="InterPro" id="IPR011611">
    <property type="entry name" value="PfkB_dom"/>
</dbReference>
<keyword evidence="5 10" id="KW-0660">Purine salvage</keyword>
<evidence type="ECO:0000256" key="9">
    <source>
        <dbReference type="PIRSR" id="PIRSR601805-1"/>
    </source>
</evidence>
<dbReference type="GO" id="GO:0005829">
    <property type="term" value="C:cytosol"/>
    <property type="evidence" value="ECO:0007669"/>
    <property type="project" value="TreeGrafter"/>
</dbReference>
<evidence type="ECO:0000256" key="1">
    <source>
        <dbReference type="ARBA" id="ARBA00004801"/>
    </source>
</evidence>
<dbReference type="Gene3D" id="3.30.1110.10">
    <property type="match status" value="1"/>
</dbReference>
<evidence type="ECO:0000256" key="5">
    <source>
        <dbReference type="ARBA" id="ARBA00022726"/>
    </source>
</evidence>
<protein>
    <recommendedName>
        <fullName evidence="3 10">Adenosine kinase</fullName>
        <shortName evidence="10">AK</shortName>
        <ecNumber evidence="3 10">2.7.1.20</ecNumber>
    </recommendedName>
    <alternativeName>
        <fullName evidence="10">Adenosine 5'-phosphotransferase</fullName>
    </alternativeName>
</protein>
<dbReference type="InterPro" id="IPR029056">
    <property type="entry name" value="Ribokinase-like"/>
</dbReference>
<dbReference type="KEGG" id="dgr:6559587"/>
<dbReference type="OMA" id="RKVICFG"/>
<evidence type="ECO:0000256" key="6">
    <source>
        <dbReference type="ARBA" id="ARBA00022741"/>
    </source>
</evidence>
<dbReference type="Pfam" id="PF00294">
    <property type="entry name" value="PfkB"/>
    <property type="match status" value="1"/>
</dbReference>
<dbReference type="SUPFAM" id="SSF53613">
    <property type="entry name" value="Ribokinase-like"/>
    <property type="match status" value="1"/>
</dbReference>
<name>B4J410_DROGR</name>
<evidence type="ECO:0000313" key="12">
    <source>
        <dbReference type="EMBL" id="EDW01593.1"/>
    </source>
</evidence>
<evidence type="ECO:0000259" key="11">
    <source>
        <dbReference type="Pfam" id="PF00294"/>
    </source>
</evidence>
<comment type="catalytic activity">
    <reaction evidence="10">
        <text>adenosine + ATP = AMP + ADP + H(+)</text>
        <dbReference type="Rhea" id="RHEA:20824"/>
        <dbReference type="ChEBI" id="CHEBI:15378"/>
        <dbReference type="ChEBI" id="CHEBI:16335"/>
        <dbReference type="ChEBI" id="CHEBI:30616"/>
        <dbReference type="ChEBI" id="CHEBI:456215"/>
        <dbReference type="ChEBI" id="CHEBI:456216"/>
        <dbReference type="EC" id="2.7.1.20"/>
    </reaction>
</comment>
<dbReference type="PANTHER" id="PTHR45769:SF5">
    <property type="entry name" value="ADENOSINE KINASE"/>
    <property type="match status" value="1"/>
</dbReference>
<feature type="domain" description="Carbohydrate kinase PfkB" evidence="11">
    <location>
        <begin position="73"/>
        <end position="363"/>
    </location>
</feature>
<keyword evidence="10" id="KW-0539">Nucleus</keyword>
<evidence type="ECO:0000256" key="7">
    <source>
        <dbReference type="ARBA" id="ARBA00022777"/>
    </source>
</evidence>
<dbReference type="SMR" id="B4J410"/>
<dbReference type="HOGENOM" id="CLU_045832_0_1_1"/>
<dbReference type="Gene3D" id="3.40.1190.20">
    <property type="match status" value="1"/>
</dbReference>
<dbReference type="GO" id="GO:0006166">
    <property type="term" value="P:purine ribonucleoside salvage"/>
    <property type="evidence" value="ECO:0007669"/>
    <property type="project" value="UniProtKB-KW"/>
</dbReference>